<dbReference type="PANTHER" id="PTHR43566:SF2">
    <property type="entry name" value="DUF4143 DOMAIN-CONTAINING PROTEIN"/>
    <property type="match status" value="1"/>
</dbReference>
<dbReference type="InterPro" id="IPR027417">
    <property type="entry name" value="P-loop_NTPase"/>
</dbReference>
<evidence type="ECO:0000313" key="4">
    <source>
        <dbReference type="Proteomes" id="UP001212097"/>
    </source>
</evidence>
<sequence>MTDYRSRVVDEELAQRMAAMGAVLVDGPKAVGKTRTAEEVARTVFRMDVDRAARTALEVAPEQLFASPTPILFDEWQETPDLWNLVRRAVDDHDGKGLYILTGSARPRDDARVHSGAGRIARLRIRPMTLFETGHSTGEVSLRRLLDGDDPAGTSSGLTVDALLERIIIGGWPDLLDASEREASLWLRDYLRTLAEVDVPGLGPRRNPGNIERLLTALGRAAATPLNLTSLAKDVGGARGRIASETLTNYLDALDRLMLIEPIPAWRPHLRSRTRLRAAAVHHFVDPSLGTAALGIGSNDLRRDLNAAGLHFESLVMRDLRVYGQRLGATLASWRDSQTGLEVDAVLELPDGRWAGIEVKLGEAAADAAADSLLRMSDKIDHERHGKPAALIVLTGGRFSYRRPDGVCVVPITALGP</sequence>
<name>A0ABY7R0T2_9ACTN</name>
<feature type="domain" description="DUF4143" evidence="2">
    <location>
        <begin position="197"/>
        <end position="361"/>
    </location>
</feature>
<accession>A0ABY7R0T2</accession>
<dbReference type="RefSeq" id="WP_271418550.1">
    <property type="nucleotide sequence ID" value="NZ_CP115668.1"/>
</dbReference>
<evidence type="ECO:0000259" key="2">
    <source>
        <dbReference type="Pfam" id="PF13635"/>
    </source>
</evidence>
<dbReference type="Pfam" id="PF13173">
    <property type="entry name" value="AAA_14"/>
    <property type="match status" value="1"/>
</dbReference>
<evidence type="ECO:0000313" key="3">
    <source>
        <dbReference type="EMBL" id="WCC80369.1"/>
    </source>
</evidence>
<dbReference type="InterPro" id="IPR025420">
    <property type="entry name" value="DUF4143"/>
</dbReference>
<dbReference type="Proteomes" id="UP001212097">
    <property type="component" value="Chromosome"/>
</dbReference>
<dbReference type="InterPro" id="IPR041682">
    <property type="entry name" value="AAA_14"/>
</dbReference>
<dbReference type="Pfam" id="PF13635">
    <property type="entry name" value="DUF4143"/>
    <property type="match status" value="1"/>
</dbReference>
<feature type="domain" description="AAA" evidence="1">
    <location>
        <begin position="22"/>
        <end position="132"/>
    </location>
</feature>
<gene>
    <name evidence="3" type="ORF">O6R08_02215</name>
</gene>
<protein>
    <submittedName>
        <fullName evidence="3">DUF4143 domain-containing protein</fullName>
    </submittedName>
</protein>
<evidence type="ECO:0000259" key="1">
    <source>
        <dbReference type="Pfam" id="PF13173"/>
    </source>
</evidence>
<reference evidence="3 4" key="1">
    <citation type="submission" date="2023-06" db="EMBL/GenBank/DDBJ databases">
        <title>The Gram-positive Non-spore-bearing Anaerobic Bacilli of Human Feces.</title>
        <authorList>
            <person name="Eggerth A.H."/>
        </authorList>
    </citation>
    <scope>NUCLEOTIDE SEQUENCE [LARGE SCALE GENOMIC DNA]</scope>
    <source>
        <strain evidence="3 4">CBA3108</strain>
    </source>
</reference>
<organism evidence="3 4">
    <name type="scientific">Cutibacterium equinum</name>
    <dbReference type="NCBI Taxonomy" id="3016342"/>
    <lineage>
        <taxon>Bacteria</taxon>
        <taxon>Bacillati</taxon>
        <taxon>Actinomycetota</taxon>
        <taxon>Actinomycetes</taxon>
        <taxon>Propionibacteriales</taxon>
        <taxon>Propionibacteriaceae</taxon>
        <taxon>Cutibacterium</taxon>
    </lineage>
</organism>
<proteinExistence type="predicted"/>
<dbReference type="EMBL" id="CP115668">
    <property type="protein sequence ID" value="WCC80369.1"/>
    <property type="molecule type" value="Genomic_DNA"/>
</dbReference>
<dbReference type="SUPFAM" id="SSF52540">
    <property type="entry name" value="P-loop containing nucleoside triphosphate hydrolases"/>
    <property type="match status" value="1"/>
</dbReference>
<dbReference type="PANTHER" id="PTHR43566">
    <property type="entry name" value="CONSERVED PROTEIN"/>
    <property type="match status" value="1"/>
</dbReference>
<keyword evidence="4" id="KW-1185">Reference proteome</keyword>